<comment type="caution">
    <text evidence="5">The sequence shown here is derived from an EMBL/GenBank/DDBJ whole genome shotgun (WGS) entry which is preliminary data.</text>
</comment>
<dbReference type="PANTHER" id="PTHR33375:SF1">
    <property type="entry name" value="CHROMOSOME-PARTITIONING PROTEIN PARB-RELATED"/>
    <property type="match status" value="1"/>
</dbReference>
<organism evidence="5 6">
    <name type="scientific">Ktedonobacter robiniae</name>
    <dbReference type="NCBI Taxonomy" id="2778365"/>
    <lineage>
        <taxon>Bacteria</taxon>
        <taxon>Bacillati</taxon>
        <taxon>Chloroflexota</taxon>
        <taxon>Ktedonobacteria</taxon>
        <taxon>Ktedonobacterales</taxon>
        <taxon>Ktedonobacteraceae</taxon>
        <taxon>Ktedonobacter</taxon>
    </lineage>
</organism>
<evidence type="ECO:0000256" key="3">
    <source>
        <dbReference type="SAM" id="MobiDB-lite"/>
    </source>
</evidence>
<dbReference type="SUPFAM" id="SSF109709">
    <property type="entry name" value="KorB DNA-binding domain-like"/>
    <property type="match status" value="1"/>
</dbReference>
<dbReference type="PANTHER" id="PTHR33375">
    <property type="entry name" value="CHROMOSOME-PARTITIONING PROTEIN PARB-RELATED"/>
    <property type="match status" value="1"/>
</dbReference>
<dbReference type="InterPro" id="IPR041468">
    <property type="entry name" value="HTH_ParB/Spo0J"/>
</dbReference>
<dbReference type="SUPFAM" id="SSF110849">
    <property type="entry name" value="ParB/Sulfiredoxin"/>
    <property type="match status" value="1"/>
</dbReference>
<dbReference type="RefSeq" id="WP_201373549.1">
    <property type="nucleotide sequence ID" value="NZ_BNJG01000002.1"/>
</dbReference>
<sequence>MPGRSKKSALDVGYLRTATANGLASSIFTSKVQEEEQRLLHEKQPQQIDIDLLFDNPFQPRVAMEEESLQQLSETIASHGFQGVLVARPHPQRPGTYQLTAGHRRREAAKRAGLKKLPVIVHSWSDQDMATLAATENIQREDLSPLEEGKLFLIMIDQMGLTQVEVASAIKKDRGYVRNRLRLAKAPADIQAFVEMKTDSMRAVIYLLDIEDVTERAQIIAQLLNRKLTTEDLPGYIEELKRRKREGLLAEDESATSANVNAVLASEISVSAEQSSVSASARERLSESDQGEPSKVTNMSQERVRKTKLKTILRYLSDYQRLVSARSDDEEIFEEEHDLLLQIQDMVQQIVSSVK</sequence>
<accession>A0ABQ3UWR2</accession>
<dbReference type="InterPro" id="IPR003115">
    <property type="entry name" value="ParB_N"/>
</dbReference>
<dbReference type="Gene3D" id="3.90.1530.30">
    <property type="match status" value="1"/>
</dbReference>
<gene>
    <name evidence="5" type="ORF">KSB_55950</name>
</gene>
<name>A0ABQ3UWR2_9CHLR</name>
<dbReference type="Pfam" id="PF02195">
    <property type="entry name" value="ParB_N"/>
    <property type="match status" value="1"/>
</dbReference>
<dbReference type="InterPro" id="IPR004437">
    <property type="entry name" value="ParB/RepB/Spo0J"/>
</dbReference>
<dbReference type="Proteomes" id="UP000654345">
    <property type="component" value="Unassembled WGS sequence"/>
</dbReference>
<dbReference type="Pfam" id="PF17762">
    <property type="entry name" value="HTH_ParB"/>
    <property type="match status" value="1"/>
</dbReference>
<comment type="similarity">
    <text evidence="1">Belongs to the ParB family.</text>
</comment>
<keyword evidence="2" id="KW-0159">Chromosome partition</keyword>
<reference evidence="5 6" key="1">
    <citation type="journal article" date="2021" name="Int. J. Syst. Evol. Microbiol.">
        <title>Reticulibacter mediterranei gen. nov., sp. nov., within the new family Reticulibacteraceae fam. nov., and Ktedonospora formicarum gen. nov., sp. nov., Ktedonobacter robiniae sp. nov., Dictyobacter formicarum sp. nov. and Dictyobacter arantiisoli sp. nov., belonging to the class Ktedonobacteria.</title>
        <authorList>
            <person name="Yabe S."/>
            <person name="Zheng Y."/>
            <person name="Wang C.M."/>
            <person name="Sakai Y."/>
            <person name="Abe K."/>
            <person name="Yokota A."/>
            <person name="Donadio S."/>
            <person name="Cavaletti L."/>
            <person name="Monciardini P."/>
        </authorList>
    </citation>
    <scope>NUCLEOTIDE SEQUENCE [LARGE SCALE GENOMIC DNA]</scope>
    <source>
        <strain evidence="5 6">SOSP1-30</strain>
    </source>
</reference>
<evidence type="ECO:0000256" key="2">
    <source>
        <dbReference type="ARBA" id="ARBA00022829"/>
    </source>
</evidence>
<evidence type="ECO:0000313" key="6">
    <source>
        <dbReference type="Proteomes" id="UP000654345"/>
    </source>
</evidence>
<dbReference type="InterPro" id="IPR050336">
    <property type="entry name" value="Chromosome_partition/occlusion"/>
</dbReference>
<protein>
    <recommendedName>
        <fullName evidence="4">ParB-like N-terminal domain-containing protein</fullName>
    </recommendedName>
</protein>
<keyword evidence="6" id="KW-1185">Reference proteome</keyword>
<dbReference type="InterPro" id="IPR036086">
    <property type="entry name" value="ParB/Sulfiredoxin_sf"/>
</dbReference>
<dbReference type="EMBL" id="BNJG01000002">
    <property type="protein sequence ID" value="GHO57120.1"/>
    <property type="molecule type" value="Genomic_DNA"/>
</dbReference>
<evidence type="ECO:0000313" key="5">
    <source>
        <dbReference type="EMBL" id="GHO57120.1"/>
    </source>
</evidence>
<dbReference type="Gene3D" id="1.10.10.2830">
    <property type="match status" value="1"/>
</dbReference>
<evidence type="ECO:0000259" key="4">
    <source>
        <dbReference type="SMART" id="SM00470"/>
    </source>
</evidence>
<feature type="region of interest" description="Disordered" evidence="3">
    <location>
        <begin position="279"/>
        <end position="302"/>
    </location>
</feature>
<proteinExistence type="inferred from homology"/>
<evidence type="ECO:0000256" key="1">
    <source>
        <dbReference type="ARBA" id="ARBA00006295"/>
    </source>
</evidence>
<dbReference type="NCBIfam" id="TIGR00180">
    <property type="entry name" value="parB_part"/>
    <property type="match status" value="1"/>
</dbReference>
<dbReference type="SMART" id="SM00470">
    <property type="entry name" value="ParB"/>
    <property type="match status" value="1"/>
</dbReference>
<feature type="domain" description="ParB-like N-terminal" evidence="4">
    <location>
        <begin position="46"/>
        <end position="138"/>
    </location>
</feature>